<evidence type="ECO:0000256" key="4">
    <source>
        <dbReference type="ARBA" id="ARBA00022737"/>
    </source>
</evidence>
<dbReference type="GO" id="GO:0005634">
    <property type="term" value="C:nucleus"/>
    <property type="evidence" value="ECO:0007669"/>
    <property type="project" value="UniProtKB-SubCell"/>
</dbReference>
<evidence type="ECO:0000313" key="6">
    <source>
        <dbReference type="EMBL" id="KAF2478858.1"/>
    </source>
</evidence>
<dbReference type="InterPro" id="IPR038739">
    <property type="entry name" value="ARMC8/Vid28"/>
</dbReference>
<evidence type="ECO:0000256" key="5">
    <source>
        <dbReference type="ARBA" id="ARBA00023242"/>
    </source>
</evidence>
<dbReference type="Gene3D" id="1.25.10.10">
    <property type="entry name" value="Leucine-rich Repeat Variant"/>
    <property type="match status" value="3"/>
</dbReference>
<dbReference type="OrthoDB" id="5559898at2759"/>
<name>A0A6A6PFV3_9PEZI</name>
<dbReference type="AlphaFoldDB" id="A0A6A6PFV3"/>
<organism evidence="6 7">
    <name type="scientific">Neohortaea acidophila</name>
    <dbReference type="NCBI Taxonomy" id="245834"/>
    <lineage>
        <taxon>Eukaryota</taxon>
        <taxon>Fungi</taxon>
        <taxon>Dikarya</taxon>
        <taxon>Ascomycota</taxon>
        <taxon>Pezizomycotina</taxon>
        <taxon>Dothideomycetes</taxon>
        <taxon>Dothideomycetidae</taxon>
        <taxon>Mycosphaerellales</taxon>
        <taxon>Teratosphaeriaceae</taxon>
        <taxon>Neohortaea</taxon>
    </lineage>
</organism>
<gene>
    <name evidence="6" type="ORF">BDY17DRAFT_287781</name>
</gene>
<dbReference type="PANTHER" id="PTHR15651:SF7">
    <property type="entry name" value="ARMADILLO REPEAT-CONTAINING PROTEIN 8"/>
    <property type="match status" value="1"/>
</dbReference>
<evidence type="ECO:0000313" key="7">
    <source>
        <dbReference type="Proteomes" id="UP000799767"/>
    </source>
</evidence>
<dbReference type="GO" id="GO:0034657">
    <property type="term" value="C:GID complex"/>
    <property type="evidence" value="ECO:0007669"/>
    <property type="project" value="TreeGrafter"/>
</dbReference>
<dbReference type="InterPro" id="IPR016024">
    <property type="entry name" value="ARM-type_fold"/>
</dbReference>
<dbReference type="SUPFAM" id="SSF48371">
    <property type="entry name" value="ARM repeat"/>
    <property type="match status" value="2"/>
</dbReference>
<dbReference type="EMBL" id="MU001643">
    <property type="protein sequence ID" value="KAF2478858.1"/>
    <property type="molecule type" value="Genomic_DNA"/>
</dbReference>
<dbReference type="PANTHER" id="PTHR15651">
    <property type="entry name" value="ARMADILLO REPEAT-CONTAINING PROTEIN 8"/>
    <property type="match status" value="1"/>
</dbReference>
<dbReference type="GO" id="GO:0005737">
    <property type="term" value="C:cytoplasm"/>
    <property type="evidence" value="ECO:0007669"/>
    <property type="project" value="UniProtKB-SubCell"/>
</dbReference>
<comment type="subcellular location">
    <subcellularLocation>
        <location evidence="2">Cytoplasm</location>
    </subcellularLocation>
    <subcellularLocation>
        <location evidence="1">Nucleus</location>
    </subcellularLocation>
</comment>
<evidence type="ECO:0000256" key="3">
    <source>
        <dbReference type="ARBA" id="ARBA00022490"/>
    </source>
</evidence>
<evidence type="ECO:0000256" key="1">
    <source>
        <dbReference type="ARBA" id="ARBA00004123"/>
    </source>
</evidence>
<keyword evidence="7" id="KW-1185">Reference proteome</keyword>
<keyword evidence="4" id="KW-0677">Repeat</keyword>
<proteinExistence type="predicted"/>
<keyword evidence="5" id="KW-0539">Nucleus</keyword>
<accession>A0A6A6PFV3</accession>
<evidence type="ECO:0000256" key="2">
    <source>
        <dbReference type="ARBA" id="ARBA00004496"/>
    </source>
</evidence>
<dbReference type="RefSeq" id="XP_033585428.1">
    <property type="nucleotide sequence ID" value="XM_033732139.1"/>
</dbReference>
<dbReference type="InterPro" id="IPR011989">
    <property type="entry name" value="ARM-like"/>
</dbReference>
<protein>
    <submittedName>
        <fullName evidence="6">Armadillo-type protein</fullName>
    </submittedName>
</protein>
<reference evidence="6" key="1">
    <citation type="journal article" date="2020" name="Stud. Mycol.">
        <title>101 Dothideomycetes genomes: a test case for predicting lifestyles and emergence of pathogens.</title>
        <authorList>
            <person name="Haridas S."/>
            <person name="Albert R."/>
            <person name="Binder M."/>
            <person name="Bloem J."/>
            <person name="Labutti K."/>
            <person name="Salamov A."/>
            <person name="Andreopoulos B."/>
            <person name="Baker S."/>
            <person name="Barry K."/>
            <person name="Bills G."/>
            <person name="Bluhm B."/>
            <person name="Cannon C."/>
            <person name="Castanera R."/>
            <person name="Culley D."/>
            <person name="Daum C."/>
            <person name="Ezra D."/>
            <person name="Gonzalez J."/>
            <person name="Henrissat B."/>
            <person name="Kuo A."/>
            <person name="Liang C."/>
            <person name="Lipzen A."/>
            <person name="Lutzoni F."/>
            <person name="Magnuson J."/>
            <person name="Mondo S."/>
            <person name="Nolan M."/>
            <person name="Ohm R."/>
            <person name="Pangilinan J."/>
            <person name="Park H.-J."/>
            <person name="Ramirez L."/>
            <person name="Alfaro M."/>
            <person name="Sun H."/>
            <person name="Tritt A."/>
            <person name="Yoshinaga Y."/>
            <person name="Zwiers L.-H."/>
            <person name="Turgeon B."/>
            <person name="Goodwin S."/>
            <person name="Spatafora J."/>
            <person name="Crous P."/>
            <person name="Grigoriev I."/>
        </authorList>
    </citation>
    <scope>NUCLEOTIDE SEQUENCE</scope>
    <source>
        <strain evidence="6">CBS 113389</strain>
    </source>
</reference>
<keyword evidence="3" id="KW-0963">Cytoplasm</keyword>
<dbReference type="Proteomes" id="UP000799767">
    <property type="component" value="Unassembled WGS sequence"/>
</dbReference>
<dbReference type="GeneID" id="54473141"/>
<dbReference type="GO" id="GO:0043161">
    <property type="term" value="P:proteasome-mediated ubiquitin-dependent protein catabolic process"/>
    <property type="evidence" value="ECO:0007669"/>
    <property type="project" value="TreeGrafter"/>
</dbReference>
<sequence length="994" mass="107723">MVQGPSPELLESIRHPTSLDAHIASLKQLKNGLIGHDQRKELAIKRGVADILVPILTAPTKAAGKKRSTNGSLSGGPLQTAPPAWTAEYEVRLQATVILGILANGGSPFVQPLLAAGAGNALAQIVAEDEPPRLVTATLKALQHLARSAALINRLPFEPTALEEDLLPSLLKSALLNTACKEQQKLAADIIVHLADQDEVKDTLAKHLLETLARLLAASAIANRHVDYHRPLSSHLSPAPPNTTIPYILAAIIGITTGSIFRMQSFIHSSPIRDLFQTAWAESNPANSSLPQLHVPVYKTVSFSPAFPVLGSLPQEHERDSSYDGAQAGRDASYANAVIGWLIVLARSLSGRNRIAALLLLAQSRPESTHRHRERERQLATLAIPLAVQLIQGTTPEERTMAASLPTSDTESREVQGDACDALAILIEDSKILQNAAVEAGAIKRICPILKQSFDTITPARPMWVAHPPGPDEADLPESCKLGIRGLPAEIYHTMRMRASALQALAALASREDIHKKVIVEAGVVSCIIDSLKPFTPEVTAAIEGRSKPLQQFSTKDGNGPTVIQAACLAAKCISRSVSLLRTSLIDAGIAKPIFELLQHTKPEVQLAATDVCCNLLLDFSPMRDDLLAAGVIKTLTEHARQSEMGLRLASLWALKHLVQNSPKDVKIQCLDELGVGWLVGAIQGEQGSAVADPASFSMGGVSVAGGGFSTPNAAGEQVDLLNPNTNMDIDEQADEDEALDEGDEEEEDEDEDGEVMYDEAAGIHYQASQLRSTLHRSPDDAFVPSVPEFNSARYLASVREKEYNPVLQAKQDDIAVQEQALDFVRNLLHGEDCAFMFEHLLRAIGQDKLFSLLNDKLAPITAPSPLLFRGAPLPQPTKPLYQSTELILSTVHVLTHIANASPTHKQLLMAQKHLLAHWLPHFNHPDKRVRVISVWAVNSLTWVEDEGDRTTAQLRVKELRSCGIENAIRGLANDPELDVRERVKTAVRQMDGL</sequence>